<gene>
    <name evidence="3" type="ORF">F889_01037</name>
</gene>
<evidence type="ECO:0000256" key="2">
    <source>
        <dbReference type="SAM" id="SignalP"/>
    </source>
</evidence>
<feature type="region of interest" description="Disordered" evidence="1">
    <location>
        <begin position="71"/>
        <end position="110"/>
    </location>
</feature>
<feature type="compositionally biased region" description="Basic and acidic residues" evidence="1">
    <location>
        <begin position="71"/>
        <end position="90"/>
    </location>
</feature>
<comment type="caution">
    <text evidence="3">The sequence shown here is derived from an EMBL/GenBank/DDBJ whole genome shotgun (WGS) entry which is preliminary data.</text>
</comment>
<reference evidence="3 4" key="1">
    <citation type="submission" date="2013-02" db="EMBL/GenBank/DDBJ databases">
        <title>The Genome Sequence of Acinetobacter sp. NIPH 1859.</title>
        <authorList>
            <consortium name="The Broad Institute Genome Sequencing Platform"/>
            <consortium name="The Broad Institute Genome Sequencing Center for Infectious Disease"/>
            <person name="Cerqueira G."/>
            <person name="Feldgarden M."/>
            <person name="Courvalin P."/>
            <person name="Perichon B."/>
            <person name="Grillot-Courvalin C."/>
            <person name="Clermont D."/>
            <person name="Rocha E."/>
            <person name="Yoon E.-J."/>
            <person name="Nemec A."/>
            <person name="Walker B."/>
            <person name="Young S.K."/>
            <person name="Zeng Q."/>
            <person name="Gargeya S."/>
            <person name="Fitzgerald M."/>
            <person name="Haas B."/>
            <person name="Abouelleil A."/>
            <person name="Alvarado L."/>
            <person name="Arachchi H.M."/>
            <person name="Berlin A.M."/>
            <person name="Chapman S.B."/>
            <person name="Dewar J."/>
            <person name="Goldberg J."/>
            <person name="Griggs A."/>
            <person name="Gujja S."/>
            <person name="Hansen M."/>
            <person name="Howarth C."/>
            <person name="Imamovic A."/>
            <person name="Larimer J."/>
            <person name="McCowan C."/>
            <person name="Murphy C."/>
            <person name="Neiman D."/>
            <person name="Pearson M."/>
            <person name="Priest M."/>
            <person name="Roberts A."/>
            <person name="Saif S."/>
            <person name="Shea T."/>
            <person name="Sisk P."/>
            <person name="Sykes S."/>
            <person name="Wortman J."/>
            <person name="Nusbaum C."/>
            <person name="Birren B."/>
        </authorList>
    </citation>
    <scope>NUCLEOTIDE SEQUENCE [LARGE SCALE GENOMIC DNA]</scope>
    <source>
        <strain evidence="3 4">NIPH 1859</strain>
    </source>
</reference>
<feature type="signal peptide" evidence="2">
    <location>
        <begin position="1"/>
        <end position="27"/>
    </location>
</feature>
<accession>N9PPF6</accession>
<name>N9PPF6_9GAMM</name>
<evidence type="ECO:0008006" key="5">
    <source>
        <dbReference type="Google" id="ProtNLM"/>
    </source>
</evidence>
<keyword evidence="2" id="KW-0732">Signal</keyword>
<dbReference type="EMBL" id="APRZ01000011">
    <property type="protein sequence ID" value="ENX35368.1"/>
    <property type="molecule type" value="Genomic_DNA"/>
</dbReference>
<keyword evidence="4" id="KW-1185">Reference proteome</keyword>
<dbReference type="Proteomes" id="UP000013009">
    <property type="component" value="Unassembled WGS sequence"/>
</dbReference>
<dbReference type="PATRIC" id="fig|1217695.3.peg.1005"/>
<dbReference type="HOGENOM" id="CLU_157726_0_1_6"/>
<evidence type="ECO:0000256" key="1">
    <source>
        <dbReference type="SAM" id="MobiDB-lite"/>
    </source>
</evidence>
<feature type="compositionally biased region" description="Low complexity" evidence="1">
    <location>
        <begin position="91"/>
        <end position="110"/>
    </location>
</feature>
<dbReference type="AlphaFoldDB" id="N9PPF6"/>
<proteinExistence type="predicted"/>
<evidence type="ECO:0000313" key="4">
    <source>
        <dbReference type="Proteomes" id="UP000013009"/>
    </source>
</evidence>
<sequence length="110" mass="11511">MQNTIMRKIATILTAGLFTVLSASAFACPKGTQIQGGTGPNHKGGKCVATGVVKTKKETTKATTTAKQEAVKTKDTTKHEAMKAATDTKKAATTKTTQMKQDAAKTVKTP</sequence>
<protein>
    <recommendedName>
        <fullName evidence="5">Lipoprotein</fullName>
    </recommendedName>
</protein>
<organism evidence="3 4">
    <name type="scientific">Acinetobacter colistiniresistens</name>
    <dbReference type="NCBI Taxonomy" id="280145"/>
    <lineage>
        <taxon>Bacteria</taxon>
        <taxon>Pseudomonadati</taxon>
        <taxon>Pseudomonadota</taxon>
        <taxon>Gammaproteobacteria</taxon>
        <taxon>Moraxellales</taxon>
        <taxon>Moraxellaceae</taxon>
        <taxon>Acinetobacter</taxon>
    </lineage>
</organism>
<evidence type="ECO:0000313" key="3">
    <source>
        <dbReference type="EMBL" id="ENX35368.1"/>
    </source>
</evidence>
<dbReference type="PROSITE" id="PS51257">
    <property type="entry name" value="PROKAR_LIPOPROTEIN"/>
    <property type="match status" value="1"/>
</dbReference>
<feature type="chain" id="PRO_5004149169" description="Lipoprotein" evidence="2">
    <location>
        <begin position="28"/>
        <end position="110"/>
    </location>
</feature>